<dbReference type="Proteomes" id="UP001500151">
    <property type="component" value="Unassembled WGS sequence"/>
</dbReference>
<name>A0ABN3RZB5_9ACTN</name>
<sequence>MCQVPEPPPPDRPSSCQTPTIRRPRYVSSNRVSCTPAALDATTNGADAIPTTAANAPRNTRRRPAGSAALRTGRADGNLNVLLLDNDLSPSSSLRGTH</sequence>
<organism evidence="2 3">
    <name type="scientific">Streptomyces vastus</name>
    <dbReference type="NCBI Taxonomy" id="285451"/>
    <lineage>
        <taxon>Bacteria</taxon>
        <taxon>Bacillati</taxon>
        <taxon>Actinomycetota</taxon>
        <taxon>Actinomycetes</taxon>
        <taxon>Kitasatosporales</taxon>
        <taxon>Streptomycetaceae</taxon>
        <taxon>Streptomyces</taxon>
    </lineage>
</organism>
<gene>
    <name evidence="2" type="ORF">GCM10010307_79960</name>
</gene>
<feature type="compositionally biased region" description="Pro residues" evidence="1">
    <location>
        <begin position="1"/>
        <end position="12"/>
    </location>
</feature>
<evidence type="ECO:0000256" key="1">
    <source>
        <dbReference type="SAM" id="MobiDB-lite"/>
    </source>
</evidence>
<feature type="region of interest" description="Disordered" evidence="1">
    <location>
        <begin position="1"/>
        <end position="72"/>
    </location>
</feature>
<comment type="caution">
    <text evidence="2">The sequence shown here is derived from an EMBL/GenBank/DDBJ whole genome shotgun (WGS) entry which is preliminary data.</text>
</comment>
<protein>
    <submittedName>
        <fullName evidence="2">Uncharacterized protein</fullName>
    </submittedName>
</protein>
<proteinExistence type="predicted"/>
<accession>A0ABN3RZB5</accession>
<keyword evidence="3" id="KW-1185">Reference proteome</keyword>
<dbReference type="EMBL" id="BAAASJ010000120">
    <property type="protein sequence ID" value="GAA2661612.1"/>
    <property type="molecule type" value="Genomic_DNA"/>
</dbReference>
<evidence type="ECO:0000313" key="3">
    <source>
        <dbReference type="Proteomes" id="UP001500151"/>
    </source>
</evidence>
<reference evidence="2 3" key="1">
    <citation type="journal article" date="2019" name="Int. J. Syst. Evol. Microbiol.">
        <title>The Global Catalogue of Microorganisms (GCM) 10K type strain sequencing project: providing services to taxonomists for standard genome sequencing and annotation.</title>
        <authorList>
            <consortium name="The Broad Institute Genomics Platform"/>
            <consortium name="The Broad Institute Genome Sequencing Center for Infectious Disease"/>
            <person name="Wu L."/>
            <person name="Ma J."/>
        </authorList>
    </citation>
    <scope>NUCLEOTIDE SEQUENCE [LARGE SCALE GENOMIC DNA]</scope>
    <source>
        <strain evidence="2 3">JCM 4524</strain>
    </source>
</reference>
<evidence type="ECO:0000313" key="2">
    <source>
        <dbReference type="EMBL" id="GAA2661612.1"/>
    </source>
</evidence>